<proteinExistence type="predicted"/>
<accession>A0A0V0RSD0</accession>
<dbReference type="CDD" id="cd00303">
    <property type="entry name" value="retropepsin_like"/>
    <property type="match status" value="1"/>
</dbReference>
<feature type="region of interest" description="Disordered" evidence="2">
    <location>
        <begin position="507"/>
        <end position="533"/>
    </location>
</feature>
<dbReference type="OrthoDB" id="7444419at2759"/>
<feature type="compositionally biased region" description="Basic and acidic residues" evidence="2">
    <location>
        <begin position="424"/>
        <end position="436"/>
    </location>
</feature>
<dbReference type="InterPro" id="IPR021109">
    <property type="entry name" value="Peptidase_aspartic_dom_sf"/>
</dbReference>
<dbReference type="Pfam" id="PF03564">
    <property type="entry name" value="DUF1759"/>
    <property type="match status" value="1"/>
</dbReference>
<feature type="region of interest" description="Disordered" evidence="2">
    <location>
        <begin position="424"/>
        <end position="447"/>
    </location>
</feature>
<dbReference type="GO" id="GO:0004190">
    <property type="term" value="F:aspartic-type endopeptidase activity"/>
    <property type="evidence" value="ECO:0007669"/>
    <property type="project" value="InterPro"/>
</dbReference>
<feature type="compositionally biased region" description="Low complexity" evidence="2">
    <location>
        <begin position="520"/>
        <end position="533"/>
    </location>
</feature>
<dbReference type="PANTHER" id="PTHR47331:SF4">
    <property type="entry name" value="PEPTIDASE S1 DOMAIN-CONTAINING PROTEIN"/>
    <property type="match status" value="1"/>
</dbReference>
<dbReference type="GO" id="GO:0003676">
    <property type="term" value="F:nucleic acid binding"/>
    <property type="evidence" value="ECO:0007669"/>
    <property type="project" value="InterPro"/>
</dbReference>
<gene>
    <name evidence="4" type="ORF">T07_14062</name>
</gene>
<feature type="compositionally biased region" description="Low complexity" evidence="2">
    <location>
        <begin position="33"/>
        <end position="47"/>
    </location>
</feature>
<dbReference type="InterPro" id="IPR005312">
    <property type="entry name" value="DUF1759"/>
</dbReference>
<sequence length="755" mass="84392">MATRYRLCFYCLKPGHISSACMSSRLRRKSLSSKDSSSVVPVGTTTTERVHETPTVERKSLSVSMMHANLASDKRRKINRFQTIKARAFGDARSGITVTCLLDTGAEYSFIREDVASALGVVGKAQPVKVEGFGVSPMKKKVEIRRSALKKKMDHLERLWRENALHLELRLHLQETITLYEQLDGFQLEFEEELEAEDAEIESDIWAGLRNRFLSLRAHVESSMAAKEPMDSVSYEGRKVRLPRFELPKFDGDVTRFREFWDQFESSVHLQTDLSNATKMAYLRGCLTGVALDALQGLSAANQDYEIAVQRLKGRFDRPQVAVRQHILRFFNTLSKSSDLSAICDECHRGVYSLTALGKDPRNGDLSAAEVMIAVARERLPNSVRIQWDKLTMENGSLVADLPGFLRFLQEQVELAGTTRRARELRLEDKRSENASEKQGSSGKGRETQKTVAFFHSAVEAVCGFCQKQHTIAECARLKQASRQKQREMATRYRLCFFCLKPGHVSSACKSDRRRKSPSSKDSSAVVSVGTMTTERVRETPTVECKSSSVSMMHANLASEKRGKINRFQTIKARAFGDAGSGITVTCLLDTGAEYSFIREDVASALGVVGRAQPVKVEGFGGTTHEHPSSRVVQFWLGRLNGSQNAERYPLEALTVPSLCHRIPVSKILTSEWEHLQFLDPILDDESSDEVHVVIGIDYYYRFLGDAFRRGKPSDPVAVETVLGWIICGPVNPHPAPKTVAAFSAVVEPKVEDLL</sequence>
<reference evidence="4 5" key="1">
    <citation type="submission" date="2015-01" db="EMBL/GenBank/DDBJ databases">
        <title>Evolution of Trichinella species and genotypes.</title>
        <authorList>
            <person name="Korhonen P.K."/>
            <person name="Edoardo P."/>
            <person name="Giuseppe L.R."/>
            <person name="Gasser R.B."/>
        </authorList>
    </citation>
    <scope>NUCLEOTIDE SEQUENCE [LARGE SCALE GENOMIC DNA]</scope>
    <source>
        <strain evidence="4">ISS37</strain>
    </source>
</reference>
<evidence type="ECO:0000259" key="3">
    <source>
        <dbReference type="PROSITE" id="PS50175"/>
    </source>
</evidence>
<dbReference type="InterPro" id="IPR001995">
    <property type="entry name" value="Peptidase_A2_cat"/>
</dbReference>
<dbReference type="GO" id="GO:0006508">
    <property type="term" value="P:proteolysis"/>
    <property type="evidence" value="ECO:0007669"/>
    <property type="project" value="InterPro"/>
</dbReference>
<dbReference type="GO" id="GO:0008270">
    <property type="term" value="F:zinc ion binding"/>
    <property type="evidence" value="ECO:0007669"/>
    <property type="project" value="InterPro"/>
</dbReference>
<protein>
    <recommendedName>
        <fullName evidence="3">Peptidase A2 domain-containing protein</fullName>
    </recommendedName>
</protein>
<dbReference type="Gene3D" id="2.40.70.10">
    <property type="entry name" value="Acid Proteases"/>
    <property type="match status" value="1"/>
</dbReference>
<evidence type="ECO:0000256" key="1">
    <source>
        <dbReference type="ARBA" id="ARBA00022801"/>
    </source>
</evidence>
<keyword evidence="1" id="KW-0378">Hydrolase</keyword>
<evidence type="ECO:0000256" key="2">
    <source>
        <dbReference type="SAM" id="MobiDB-lite"/>
    </source>
</evidence>
<evidence type="ECO:0000313" key="4">
    <source>
        <dbReference type="EMBL" id="KRX17378.1"/>
    </source>
</evidence>
<dbReference type="PROSITE" id="PS50175">
    <property type="entry name" value="ASP_PROT_RETROV"/>
    <property type="match status" value="1"/>
</dbReference>
<dbReference type="SMART" id="SM00343">
    <property type="entry name" value="ZnF_C2HC"/>
    <property type="match status" value="2"/>
</dbReference>
<dbReference type="Proteomes" id="UP000054630">
    <property type="component" value="Unassembled WGS sequence"/>
</dbReference>
<comment type="caution">
    <text evidence="4">The sequence shown here is derived from an EMBL/GenBank/DDBJ whole genome shotgun (WGS) entry which is preliminary data.</text>
</comment>
<dbReference type="SUPFAM" id="SSF50630">
    <property type="entry name" value="Acid proteases"/>
    <property type="match status" value="1"/>
</dbReference>
<dbReference type="PANTHER" id="PTHR47331">
    <property type="entry name" value="PHD-TYPE DOMAIN-CONTAINING PROTEIN"/>
    <property type="match status" value="1"/>
</dbReference>
<dbReference type="Pfam" id="PF13650">
    <property type="entry name" value="Asp_protease_2"/>
    <property type="match status" value="1"/>
</dbReference>
<evidence type="ECO:0000313" key="5">
    <source>
        <dbReference type="Proteomes" id="UP000054630"/>
    </source>
</evidence>
<name>A0A0V0RSD0_9BILA</name>
<organism evidence="4 5">
    <name type="scientific">Trichinella nelsoni</name>
    <dbReference type="NCBI Taxonomy" id="6336"/>
    <lineage>
        <taxon>Eukaryota</taxon>
        <taxon>Metazoa</taxon>
        <taxon>Ecdysozoa</taxon>
        <taxon>Nematoda</taxon>
        <taxon>Enoplea</taxon>
        <taxon>Dorylaimia</taxon>
        <taxon>Trichinellida</taxon>
        <taxon>Trichinellidae</taxon>
        <taxon>Trichinella</taxon>
    </lineage>
</organism>
<keyword evidence="5" id="KW-1185">Reference proteome</keyword>
<feature type="domain" description="Peptidase A2" evidence="3">
    <location>
        <begin position="585"/>
        <end position="624"/>
    </location>
</feature>
<dbReference type="EMBL" id="JYDL01000089">
    <property type="protein sequence ID" value="KRX17378.1"/>
    <property type="molecule type" value="Genomic_DNA"/>
</dbReference>
<dbReference type="InterPro" id="IPR001878">
    <property type="entry name" value="Znf_CCHC"/>
</dbReference>
<dbReference type="STRING" id="6336.A0A0V0RSD0"/>
<dbReference type="AlphaFoldDB" id="A0A0V0RSD0"/>
<feature type="region of interest" description="Disordered" evidence="2">
    <location>
        <begin position="32"/>
        <end position="51"/>
    </location>
</feature>